<dbReference type="Pfam" id="PF14534">
    <property type="entry name" value="DUF4440"/>
    <property type="match status" value="1"/>
</dbReference>
<dbReference type="SUPFAM" id="SSF54427">
    <property type="entry name" value="NTF2-like"/>
    <property type="match status" value="1"/>
</dbReference>
<protein>
    <submittedName>
        <fullName evidence="2">SnoaL-like domain protein</fullName>
    </submittedName>
</protein>
<organism evidence="2 3">
    <name type="scientific">Gimesia panareensis</name>
    <dbReference type="NCBI Taxonomy" id="2527978"/>
    <lineage>
        <taxon>Bacteria</taxon>
        <taxon>Pseudomonadati</taxon>
        <taxon>Planctomycetota</taxon>
        <taxon>Planctomycetia</taxon>
        <taxon>Planctomycetales</taxon>
        <taxon>Planctomycetaceae</taxon>
        <taxon>Gimesia</taxon>
    </lineage>
</organism>
<feature type="domain" description="DUF4440" evidence="1">
    <location>
        <begin position="8"/>
        <end position="119"/>
    </location>
</feature>
<name>A0A518FS61_9PLAN</name>
<dbReference type="InterPro" id="IPR032710">
    <property type="entry name" value="NTF2-like_dom_sf"/>
</dbReference>
<dbReference type="EMBL" id="CP036317">
    <property type="protein sequence ID" value="QDV19163.1"/>
    <property type="molecule type" value="Genomic_DNA"/>
</dbReference>
<dbReference type="OrthoDB" id="213636at2"/>
<dbReference type="RefSeq" id="WP_145457231.1">
    <property type="nucleotide sequence ID" value="NZ_CP036317.1"/>
</dbReference>
<dbReference type="AlphaFoldDB" id="A0A518FS61"/>
<dbReference type="Proteomes" id="UP000320839">
    <property type="component" value="Chromosome"/>
</dbReference>
<proteinExistence type="predicted"/>
<dbReference type="Gene3D" id="3.10.450.50">
    <property type="match status" value="1"/>
</dbReference>
<evidence type="ECO:0000313" key="2">
    <source>
        <dbReference type="EMBL" id="QDV19163.1"/>
    </source>
</evidence>
<dbReference type="NCBIfam" id="TIGR02246">
    <property type="entry name" value="SgcJ/EcaC family oxidoreductase"/>
    <property type="match status" value="1"/>
</dbReference>
<dbReference type="InterPro" id="IPR027843">
    <property type="entry name" value="DUF4440"/>
</dbReference>
<evidence type="ECO:0000259" key="1">
    <source>
        <dbReference type="Pfam" id="PF14534"/>
    </source>
</evidence>
<dbReference type="InterPro" id="IPR011944">
    <property type="entry name" value="Steroid_delta5-4_isomerase"/>
</dbReference>
<reference evidence="2 3" key="1">
    <citation type="submission" date="2019-02" db="EMBL/GenBank/DDBJ databases">
        <title>Deep-cultivation of Planctomycetes and their phenomic and genomic characterization uncovers novel biology.</title>
        <authorList>
            <person name="Wiegand S."/>
            <person name="Jogler M."/>
            <person name="Boedeker C."/>
            <person name="Pinto D."/>
            <person name="Vollmers J."/>
            <person name="Rivas-Marin E."/>
            <person name="Kohn T."/>
            <person name="Peeters S.H."/>
            <person name="Heuer A."/>
            <person name="Rast P."/>
            <person name="Oberbeckmann S."/>
            <person name="Bunk B."/>
            <person name="Jeske O."/>
            <person name="Meyerdierks A."/>
            <person name="Storesund J.E."/>
            <person name="Kallscheuer N."/>
            <person name="Luecker S."/>
            <person name="Lage O.M."/>
            <person name="Pohl T."/>
            <person name="Merkel B.J."/>
            <person name="Hornburger P."/>
            <person name="Mueller R.-W."/>
            <person name="Bruemmer F."/>
            <person name="Labrenz M."/>
            <person name="Spormann A.M."/>
            <person name="Op den Camp H."/>
            <person name="Overmann J."/>
            <person name="Amann R."/>
            <person name="Jetten M.S.M."/>
            <person name="Mascher T."/>
            <person name="Medema M.H."/>
            <person name="Devos D.P."/>
            <person name="Kaster A.-K."/>
            <person name="Ovreas L."/>
            <person name="Rohde M."/>
            <person name="Galperin M.Y."/>
            <person name="Jogler C."/>
        </authorList>
    </citation>
    <scope>NUCLEOTIDE SEQUENCE [LARGE SCALE GENOMIC DNA]</scope>
    <source>
        <strain evidence="2 3">Pan153</strain>
    </source>
</reference>
<gene>
    <name evidence="2" type="ORF">Pan153_38260</name>
</gene>
<sequence length="132" mass="14663">MQSDEQEIRDLVSTWLEATKAGDTERVLELMAEDVVFLVAGEPPMVGKTPYKEAAQPHPDQPVPDIDGISEIQEIKVLGDWAYMWTEMEVKVTPPGGQTVKRVGHTLSILHKENGKWVIARDANMLVPVTEG</sequence>
<accession>A0A518FS61</accession>
<evidence type="ECO:0000313" key="3">
    <source>
        <dbReference type="Proteomes" id="UP000320839"/>
    </source>
</evidence>